<dbReference type="AlphaFoldDB" id="K1T6T5"/>
<dbReference type="GO" id="GO:0016989">
    <property type="term" value="F:sigma factor antagonist activity"/>
    <property type="evidence" value="ECO:0007669"/>
    <property type="project" value="TreeGrafter"/>
</dbReference>
<name>K1T6T5_9ZZZZ</name>
<organism evidence="2">
    <name type="scientific">human gut metagenome</name>
    <dbReference type="NCBI Taxonomy" id="408170"/>
    <lineage>
        <taxon>unclassified sequences</taxon>
        <taxon>metagenomes</taxon>
        <taxon>organismal metagenomes</taxon>
    </lineage>
</organism>
<gene>
    <name evidence="2" type="ORF">LEA_12046</name>
</gene>
<proteinExistence type="predicted"/>
<feature type="non-terminal residue" evidence="2">
    <location>
        <position position="1"/>
    </location>
</feature>
<dbReference type="InterPro" id="IPR032508">
    <property type="entry name" value="FecR_C"/>
</dbReference>
<comment type="caution">
    <text evidence="2">The sequence shown here is derived from an EMBL/GenBank/DDBJ whole genome shotgun (WGS) entry which is preliminary data.</text>
</comment>
<reference evidence="2" key="1">
    <citation type="journal article" date="2013" name="Environ. Microbiol.">
        <title>Microbiota from the distal guts of lean and obese adolescents exhibit partial functional redundancy besides clear differences in community structure.</title>
        <authorList>
            <person name="Ferrer M."/>
            <person name="Ruiz A."/>
            <person name="Lanza F."/>
            <person name="Haange S.B."/>
            <person name="Oberbach A."/>
            <person name="Till H."/>
            <person name="Bargiela R."/>
            <person name="Campoy C."/>
            <person name="Segura M.T."/>
            <person name="Richter M."/>
            <person name="von Bergen M."/>
            <person name="Seifert J."/>
            <person name="Suarez A."/>
        </authorList>
    </citation>
    <scope>NUCLEOTIDE SEQUENCE</scope>
</reference>
<dbReference type="PANTHER" id="PTHR30273">
    <property type="entry name" value="PERIPLASMIC SIGNAL SENSOR AND SIGMA FACTOR ACTIVATOR FECR-RELATED"/>
    <property type="match status" value="1"/>
</dbReference>
<evidence type="ECO:0000313" key="2">
    <source>
        <dbReference type="EMBL" id="EKC62045.1"/>
    </source>
</evidence>
<accession>K1T6T5</accession>
<protein>
    <submittedName>
        <fullName evidence="2">Anti-sigma factor</fullName>
    </submittedName>
</protein>
<feature type="domain" description="Protein FecR C-terminal" evidence="1">
    <location>
        <begin position="86"/>
        <end position="155"/>
    </location>
</feature>
<dbReference type="EMBL" id="AJWY01008138">
    <property type="protein sequence ID" value="EKC62045.1"/>
    <property type="molecule type" value="Genomic_DNA"/>
</dbReference>
<sequence>DHPFVVETFACDVEVLGTKFDVEAEPDEGIFSTALLRGSVKVSNKLTAGEEFILQPNDEIRLVGNRLQLDRIDNPDEYLWTEGLISIKGQTFEELMHKFEKYFGVRILIERRNIPTVDYNYGKIRISDGIDTALRMLQRSARFSYVRDPEDNTIRIR</sequence>
<dbReference type="Gene3D" id="3.55.50.30">
    <property type="match status" value="1"/>
</dbReference>
<dbReference type="Gene3D" id="2.60.120.1440">
    <property type="match status" value="1"/>
</dbReference>
<dbReference type="Pfam" id="PF16344">
    <property type="entry name" value="FecR_C"/>
    <property type="match status" value="1"/>
</dbReference>
<dbReference type="PANTHER" id="PTHR30273:SF2">
    <property type="entry name" value="PROTEIN FECR"/>
    <property type="match status" value="1"/>
</dbReference>
<dbReference type="InterPro" id="IPR012373">
    <property type="entry name" value="Ferrdict_sens_TM"/>
</dbReference>
<evidence type="ECO:0000259" key="1">
    <source>
        <dbReference type="Pfam" id="PF16344"/>
    </source>
</evidence>